<protein>
    <submittedName>
        <fullName evidence="1">Twitching motility protein PilT</fullName>
    </submittedName>
</protein>
<sequence>MVEIIVGEKGTGKTKHMLERVNQEIKTVLGTLVYIDKSPKYMYQLDSRVRMINMPDYPINDTDELIGFLCGVISQNNSIEKIFIDSFLTLAYIDTSEGLRLAIDKLSVISKTFHVNFVLSISQKEEKLPEELNAKICLSL</sequence>
<comment type="caution">
    <text evidence="1">The sequence shown here is derived from an EMBL/GenBank/DDBJ whole genome shotgun (WGS) entry which is preliminary data.</text>
</comment>
<dbReference type="Proteomes" id="UP000643810">
    <property type="component" value="Unassembled WGS sequence"/>
</dbReference>
<proteinExistence type="predicted"/>
<dbReference type="EMBL" id="JACOPG010000001">
    <property type="protein sequence ID" value="MBC5685142.1"/>
    <property type="molecule type" value="Genomic_DNA"/>
</dbReference>
<keyword evidence="2" id="KW-1185">Reference proteome</keyword>
<dbReference type="RefSeq" id="WP_186853596.1">
    <property type="nucleotide sequence ID" value="NZ_JACOPG010000001.1"/>
</dbReference>
<evidence type="ECO:0000313" key="1">
    <source>
        <dbReference type="EMBL" id="MBC5685142.1"/>
    </source>
</evidence>
<gene>
    <name evidence="1" type="ORF">H8R94_00705</name>
</gene>
<reference evidence="1 2" key="1">
    <citation type="submission" date="2020-08" db="EMBL/GenBank/DDBJ databases">
        <title>Genome public.</title>
        <authorList>
            <person name="Liu C."/>
            <person name="Sun Q."/>
        </authorList>
    </citation>
    <scope>NUCLEOTIDE SEQUENCE [LARGE SCALE GENOMIC DNA]</scope>
    <source>
        <strain evidence="1 2">NSJ-9</strain>
    </source>
</reference>
<accession>A0ABR7GCH8</accession>
<name>A0ABR7GCH8_9FIRM</name>
<organism evidence="1 2">
    <name type="scientific">Roseburia lenta</name>
    <dbReference type="NCBI Taxonomy" id="2763061"/>
    <lineage>
        <taxon>Bacteria</taxon>
        <taxon>Bacillati</taxon>
        <taxon>Bacillota</taxon>
        <taxon>Clostridia</taxon>
        <taxon>Lachnospirales</taxon>
        <taxon>Lachnospiraceae</taxon>
        <taxon>Roseburia</taxon>
    </lineage>
</organism>
<evidence type="ECO:0000313" key="2">
    <source>
        <dbReference type="Proteomes" id="UP000643810"/>
    </source>
</evidence>